<evidence type="ECO:0000313" key="2">
    <source>
        <dbReference type="Proteomes" id="UP000494256"/>
    </source>
</evidence>
<protein>
    <submittedName>
        <fullName evidence="1">Uncharacterized protein</fullName>
    </submittedName>
</protein>
<dbReference type="OrthoDB" id="7252746at2759"/>
<dbReference type="EMBL" id="CADEBD010000316">
    <property type="protein sequence ID" value="CAB3244445.1"/>
    <property type="molecule type" value="Genomic_DNA"/>
</dbReference>
<organism evidence="1 2">
    <name type="scientific">Arctia plantaginis</name>
    <name type="common">Wood tiger moth</name>
    <name type="synonym">Phalaena plantaginis</name>
    <dbReference type="NCBI Taxonomy" id="874455"/>
    <lineage>
        <taxon>Eukaryota</taxon>
        <taxon>Metazoa</taxon>
        <taxon>Ecdysozoa</taxon>
        <taxon>Arthropoda</taxon>
        <taxon>Hexapoda</taxon>
        <taxon>Insecta</taxon>
        <taxon>Pterygota</taxon>
        <taxon>Neoptera</taxon>
        <taxon>Endopterygota</taxon>
        <taxon>Lepidoptera</taxon>
        <taxon>Glossata</taxon>
        <taxon>Ditrysia</taxon>
        <taxon>Noctuoidea</taxon>
        <taxon>Erebidae</taxon>
        <taxon>Arctiinae</taxon>
        <taxon>Arctia</taxon>
    </lineage>
</organism>
<proteinExistence type="predicted"/>
<accession>A0A8S1AGM2</accession>
<name>A0A8S1AGM2_ARCPL</name>
<sequence length="80" mass="9457">MKRSKSYTWLSGLLRPKPEEREEQDHEEWGAVPWVRADVMHHDRFVIFEVVFSHGPVLFDYVLSYFDSNVTNGSLLDLFV</sequence>
<dbReference type="AlphaFoldDB" id="A0A8S1AGM2"/>
<dbReference type="Proteomes" id="UP000494256">
    <property type="component" value="Unassembled WGS sequence"/>
</dbReference>
<reference evidence="1 2" key="1">
    <citation type="submission" date="2020-04" db="EMBL/GenBank/DDBJ databases">
        <authorList>
            <person name="Wallbank WR R."/>
            <person name="Pardo Diaz C."/>
            <person name="Kozak K."/>
            <person name="Martin S."/>
            <person name="Jiggins C."/>
            <person name="Moest M."/>
            <person name="Warren A I."/>
            <person name="Byers J.R.P. K."/>
            <person name="Montejo-Kovacevich G."/>
            <person name="Yen C E."/>
        </authorList>
    </citation>
    <scope>NUCLEOTIDE SEQUENCE [LARGE SCALE GENOMIC DNA]</scope>
</reference>
<gene>
    <name evidence="1" type="ORF">APLA_LOCUS10747</name>
</gene>
<evidence type="ECO:0000313" key="1">
    <source>
        <dbReference type="EMBL" id="CAB3244445.1"/>
    </source>
</evidence>
<comment type="caution">
    <text evidence="1">The sequence shown here is derived from an EMBL/GenBank/DDBJ whole genome shotgun (WGS) entry which is preliminary data.</text>
</comment>